<dbReference type="RefSeq" id="WP_090248196.1">
    <property type="nucleotide sequence ID" value="NZ_FMTL01000001.1"/>
</dbReference>
<accession>A0AB37Z2P9</accession>
<evidence type="ECO:0000313" key="4">
    <source>
        <dbReference type="EMBL" id="SCW33553.1"/>
    </source>
</evidence>
<keyword evidence="1" id="KW-0175">Coiled coil</keyword>
<proteinExistence type="predicted"/>
<keyword evidence="2" id="KW-0472">Membrane</keyword>
<dbReference type="Proteomes" id="UP000242418">
    <property type="component" value="Unassembled WGS sequence"/>
</dbReference>
<dbReference type="AlphaFoldDB" id="A0AB37Z2P9"/>
<protein>
    <recommendedName>
        <fullName evidence="6">Translation initiation factor 2</fullName>
    </recommendedName>
</protein>
<organism evidence="4 5">
    <name type="scientific">Pseudomonas peli</name>
    <dbReference type="NCBI Taxonomy" id="592361"/>
    <lineage>
        <taxon>Bacteria</taxon>
        <taxon>Pseudomonadati</taxon>
        <taxon>Pseudomonadota</taxon>
        <taxon>Gammaproteobacteria</taxon>
        <taxon>Pseudomonadales</taxon>
        <taxon>Pseudomonadaceae</taxon>
        <taxon>Pseudomonas</taxon>
    </lineage>
</organism>
<gene>
    <name evidence="4" type="ORF">SAMN05216370_0511</name>
</gene>
<feature type="signal peptide" evidence="3">
    <location>
        <begin position="1"/>
        <end position="20"/>
    </location>
</feature>
<evidence type="ECO:0008006" key="6">
    <source>
        <dbReference type="Google" id="ProtNLM"/>
    </source>
</evidence>
<dbReference type="EMBL" id="FMTL01000001">
    <property type="protein sequence ID" value="SCW33553.1"/>
    <property type="molecule type" value="Genomic_DNA"/>
</dbReference>
<keyword evidence="2" id="KW-0812">Transmembrane</keyword>
<keyword evidence="2" id="KW-1133">Transmembrane helix</keyword>
<keyword evidence="3" id="KW-0732">Signal</keyword>
<feature type="coiled-coil region" evidence="1">
    <location>
        <begin position="31"/>
        <end position="91"/>
    </location>
</feature>
<keyword evidence="5" id="KW-1185">Reference proteome</keyword>
<evidence type="ECO:0000256" key="3">
    <source>
        <dbReference type="SAM" id="SignalP"/>
    </source>
</evidence>
<evidence type="ECO:0000256" key="1">
    <source>
        <dbReference type="SAM" id="Coils"/>
    </source>
</evidence>
<sequence length="133" mass="14768">MRPGPLFLLLTLCLPAVTQAEESPPLPLAEATSAQTQIDELEQRLALSEEQREALATELQTSSNERDTVQLQRLRQENQRLKLQLKKAIASAPQPLISEQQMWFATGAGAGLLGVIIGALLRRGRRSRSEWLN</sequence>
<evidence type="ECO:0000313" key="5">
    <source>
        <dbReference type="Proteomes" id="UP000242418"/>
    </source>
</evidence>
<reference evidence="4 5" key="1">
    <citation type="submission" date="2016-10" db="EMBL/GenBank/DDBJ databases">
        <authorList>
            <person name="Varghese N."/>
            <person name="Submissions S."/>
        </authorList>
    </citation>
    <scope>NUCLEOTIDE SEQUENCE [LARGE SCALE GENOMIC DNA]</scope>
    <source>
        <strain evidence="4 5">DSM 17833</strain>
    </source>
</reference>
<evidence type="ECO:0000256" key="2">
    <source>
        <dbReference type="SAM" id="Phobius"/>
    </source>
</evidence>
<feature type="transmembrane region" description="Helical" evidence="2">
    <location>
        <begin position="102"/>
        <end position="121"/>
    </location>
</feature>
<name>A0AB37Z2P9_9PSED</name>
<feature type="chain" id="PRO_5044267061" description="Translation initiation factor 2" evidence="3">
    <location>
        <begin position="21"/>
        <end position="133"/>
    </location>
</feature>
<comment type="caution">
    <text evidence="4">The sequence shown here is derived from an EMBL/GenBank/DDBJ whole genome shotgun (WGS) entry which is preliminary data.</text>
</comment>